<gene>
    <name evidence="1" type="ORF">HHU12_20245</name>
</gene>
<sequence>MKYLLYIPLILGVLSCETYSDPSIEELRNTNIISTSNWSAQKANFVTNFDVQTRELSATYNYGPGEVDFIFSLDAGIDGMIDWDTKKSLDDTDIKRYFIVDEDFLFQDGLHMDDWEWNILSTEAKDSLPYTRAYLRVGSTRIKAKLYEDKPNQIYCYYDKAKRVNGYTYKYHINFWMRKE</sequence>
<protein>
    <recommendedName>
        <fullName evidence="3">Lipoprotein</fullName>
    </recommendedName>
</protein>
<dbReference type="RefSeq" id="WP_169658559.1">
    <property type="nucleotide sequence ID" value="NZ_JABANE010000061.1"/>
</dbReference>
<organism evidence="1 2">
    <name type="scientific">Flammeovirga aprica JL-4</name>
    <dbReference type="NCBI Taxonomy" id="694437"/>
    <lineage>
        <taxon>Bacteria</taxon>
        <taxon>Pseudomonadati</taxon>
        <taxon>Bacteroidota</taxon>
        <taxon>Cytophagia</taxon>
        <taxon>Cytophagales</taxon>
        <taxon>Flammeovirgaceae</taxon>
        <taxon>Flammeovirga</taxon>
    </lineage>
</organism>
<proteinExistence type="predicted"/>
<dbReference type="Proteomes" id="UP000576082">
    <property type="component" value="Unassembled WGS sequence"/>
</dbReference>
<keyword evidence="2" id="KW-1185">Reference proteome</keyword>
<dbReference type="EMBL" id="JABANE010000061">
    <property type="protein sequence ID" value="NME70319.1"/>
    <property type="molecule type" value="Genomic_DNA"/>
</dbReference>
<accession>A0A7X9XB61</accession>
<evidence type="ECO:0008006" key="3">
    <source>
        <dbReference type="Google" id="ProtNLM"/>
    </source>
</evidence>
<evidence type="ECO:0000313" key="2">
    <source>
        <dbReference type="Proteomes" id="UP000576082"/>
    </source>
</evidence>
<dbReference type="AlphaFoldDB" id="A0A7X9XB61"/>
<reference evidence="1 2" key="1">
    <citation type="submission" date="2020-04" db="EMBL/GenBank/DDBJ databases">
        <title>Flammeovirga sp. SR4, a novel species isolated from seawater.</title>
        <authorList>
            <person name="Wang X."/>
        </authorList>
    </citation>
    <scope>NUCLEOTIDE SEQUENCE [LARGE SCALE GENOMIC DNA]</scope>
    <source>
        <strain evidence="1 2">ATCC 23126</strain>
    </source>
</reference>
<evidence type="ECO:0000313" key="1">
    <source>
        <dbReference type="EMBL" id="NME70319.1"/>
    </source>
</evidence>
<dbReference type="PROSITE" id="PS51257">
    <property type="entry name" value="PROKAR_LIPOPROTEIN"/>
    <property type="match status" value="1"/>
</dbReference>
<comment type="caution">
    <text evidence="1">The sequence shown here is derived from an EMBL/GenBank/DDBJ whole genome shotgun (WGS) entry which is preliminary data.</text>
</comment>
<name>A0A7X9XB61_9BACT</name>